<accession>A0ABP1YCS3</accession>
<sequence>MLKQRTPEKNKLIDEVRELETKVTHQRSLQASLETLSRTFSDIGIRMVDAESALNHLDFMWLSILNQITESQTQFKEINNALRLTSFINKFQQVITPWKSVGDSARQLVDIFDEAIKEYKKVYG</sequence>
<evidence type="ECO:0000313" key="1">
    <source>
        <dbReference type="EMBL" id="CNE52083.1"/>
    </source>
</evidence>
<dbReference type="EMBL" id="CPXJ01000064">
    <property type="protein sequence ID" value="CNE52083.1"/>
    <property type="molecule type" value="Genomic_DNA"/>
</dbReference>
<proteinExistence type="predicted"/>
<dbReference type="Proteomes" id="UP000041601">
    <property type="component" value="Unassembled WGS sequence"/>
</dbReference>
<evidence type="ECO:0000313" key="2">
    <source>
        <dbReference type="Proteomes" id="UP000041601"/>
    </source>
</evidence>
<dbReference type="Gene3D" id="1.20.1170.10">
    <property type="match status" value="1"/>
</dbReference>
<organism evidence="1 2">
    <name type="scientific">Yersinia enterocolitica</name>
    <dbReference type="NCBI Taxonomy" id="630"/>
    <lineage>
        <taxon>Bacteria</taxon>
        <taxon>Pseudomonadati</taxon>
        <taxon>Pseudomonadota</taxon>
        <taxon>Gammaproteobacteria</taxon>
        <taxon>Enterobacterales</taxon>
        <taxon>Yersiniaceae</taxon>
        <taxon>Yersinia</taxon>
    </lineage>
</organism>
<gene>
    <name evidence="1" type="ORF">ERS137959_04005</name>
</gene>
<comment type="caution">
    <text evidence="1">The sequence shown here is derived from an EMBL/GenBank/DDBJ whole genome shotgun (WGS) entry which is preliminary data.</text>
</comment>
<reference evidence="1 2" key="1">
    <citation type="submission" date="2015-03" db="EMBL/GenBank/DDBJ databases">
        <authorList>
            <consortium name="Pathogen Informatics"/>
            <person name="Murphy D."/>
        </authorList>
    </citation>
    <scope>NUCLEOTIDE SEQUENCE [LARGE SCALE GENOMIC DNA]</scope>
    <source>
        <strain evidence="1 2">IP05342</strain>
    </source>
</reference>
<keyword evidence="2" id="KW-1185">Reference proteome</keyword>
<name>A0ABP1YCS3_YEREN</name>
<protein>
    <submittedName>
        <fullName evidence="1">Uncharacterized protein</fullName>
    </submittedName>
</protein>
<dbReference type="SUPFAM" id="SSF58100">
    <property type="entry name" value="Bacterial hemolysins"/>
    <property type="match status" value="1"/>
</dbReference>